<keyword evidence="2" id="KW-1185">Reference proteome</keyword>
<evidence type="ECO:0000313" key="2">
    <source>
        <dbReference type="Proteomes" id="UP000007115"/>
    </source>
</evidence>
<accession>G9MTI8</accession>
<dbReference type="OrthoDB" id="71599at2759"/>
<dbReference type="InParanoid" id="G9MTI8"/>
<protein>
    <submittedName>
        <fullName evidence="1">Uncharacterized protein</fullName>
    </submittedName>
</protein>
<dbReference type="eggNOG" id="ENOG502S9FM">
    <property type="taxonomic scope" value="Eukaryota"/>
</dbReference>
<dbReference type="GeneID" id="25791663"/>
<dbReference type="RefSeq" id="XP_013957368.1">
    <property type="nucleotide sequence ID" value="XM_014101893.1"/>
</dbReference>
<gene>
    <name evidence="1" type="ORF">TRIVIDRAFT_222428</name>
</gene>
<dbReference type="VEuPathDB" id="FungiDB:TRIVIDRAFT_222428"/>
<evidence type="ECO:0000313" key="1">
    <source>
        <dbReference type="EMBL" id="EHK23174.1"/>
    </source>
</evidence>
<comment type="caution">
    <text evidence="1">The sequence shown here is derived from an EMBL/GenBank/DDBJ whole genome shotgun (WGS) entry which is preliminary data.</text>
</comment>
<name>G9MTI8_HYPVG</name>
<dbReference type="HOGENOM" id="CLU_850090_0_0_1"/>
<reference evidence="1 2" key="1">
    <citation type="journal article" date="2011" name="Genome Biol.">
        <title>Comparative genome sequence analysis underscores mycoparasitism as the ancestral life style of Trichoderma.</title>
        <authorList>
            <person name="Kubicek C.P."/>
            <person name="Herrera-Estrella A."/>
            <person name="Seidl-Seiboth V."/>
            <person name="Martinez D.A."/>
            <person name="Druzhinina I.S."/>
            <person name="Thon M."/>
            <person name="Zeilinger S."/>
            <person name="Casas-Flores S."/>
            <person name="Horwitz B.A."/>
            <person name="Mukherjee P.K."/>
            <person name="Mukherjee M."/>
            <person name="Kredics L."/>
            <person name="Alcaraz L.D."/>
            <person name="Aerts A."/>
            <person name="Antal Z."/>
            <person name="Atanasova L."/>
            <person name="Cervantes-Badillo M.G."/>
            <person name="Challacombe J."/>
            <person name="Chertkov O."/>
            <person name="McCluskey K."/>
            <person name="Coulpier F."/>
            <person name="Deshpande N."/>
            <person name="von Doehren H."/>
            <person name="Ebbole D.J."/>
            <person name="Esquivel-Naranjo E.U."/>
            <person name="Fekete E."/>
            <person name="Flipphi M."/>
            <person name="Glaser F."/>
            <person name="Gomez-Rodriguez E.Y."/>
            <person name="Gruber S."/>
            <person name="Han C."/>
            <person name="Henrissat B."/>
            <person name="Hermosa R."/>
            <person name="Hernandez-Onate M."/>
            <person name="Karaffa L."/>
            <person name="Kosti I."/>
            <person name="Le Crom S."/>
            <person name="Lindquist E."/>
            <person name="Lucas S."/>
            <person name="Luebeck M."/>
            <person name="Luebeck P.S."/>
            <person name="Margeot A."/>
            <person name="Metz B."/>
            <person name="Misra M."/>
            <person name="Nevalainen H."/>
            <person name="Omann M."/>
            <person name="Packer N."/>
            <person name="Perrone G."/>
            <person name="Uresti-Rivera E.E."/>
            <person name="Salamov A."/>
            <person name="Schmoll M."/>
            <person name="Seiboth B."/>
            <person name="Shapiro H."/>
            <person name="Sukno S."/>
            <person name="Tamayo-Ramos J.A."/>
            <person name="Tisch D."/>
            <person name="Wiest A."/>
            <person name="Wilkinson H.H."/>
            <person name="Zhang M."/>
            <person name="Coutinho P.M."/>
            <person name="Kenerley C.M."/>
            <person name="Monte E."/>
            <person name="Baker S.E."/>
            <person name="Grigoriev I.V."/>
        </authorList>
    </citation>
    <scope>NUCLEOTIDE SEQUENCE [LARGE SCALE GENOMIC DNA]</scope>
    <source>
        <strain evidence="2">Gv29-8 / FGSC 10586</strain>
    </source>
</reference>
<dbReference type="EMBL" id="ABDF02000006">
    <property type="protein sequence ID" value="EHK23174.1"/>
    <property type="molecule type" value="Genomic_DNA"/>
</dbReference>
<sequence>MSLRELLKEPKGKMIYRRDQIFLLHVFWEAPDITAARILLEALGRCAKATHRDTPCVATYHFRICSLSSAVISQEPKTVREHAQLQAALKKLKFGVPRSAVLADLRRRAIDTYLLDLDQETPLPNHMQQTPVMLEFTELYLDERAFYEHAGSKDYLDAYGEVMQPKLMNRQATVCVGSPTAEIKEKILDPMLKAISQPIPEGCHLWRAPKTAPETSLFISLEAPGTVDGVMQTLPLGLLENSTTCLAFPHPLLHGRIRIICIITKLLCEDELQAIIDARFEGVEIHCPEEHLEILSQKVAKFGSMVDLRATQSGYAVHESAGLVKQE</sequence>
<dbReference type="AlphaFoldDB" id="G9MTI8"/>
<proteinExistence type="predicted"/>
<dbReference type="Proteomes" id="UP000007115">
    <property type="component" value="Unassembled WGS sequence"/>
</dbReference>
<organism evidence="1 2">
    <name type="scientific">Hypocrea virens (strain Gv29-8 / FGSC 10586)</name>
    <name type="common">Gliocladium virens</name>
    <name type="synonym">Trichoderma virens</name>
    <dbReference type="NCBI Taxonomy" id="413071"/>
    <lineage>
        <taxon>Eukaryota</taxon>
        <taxon>Fungi</taxon>
        <taxon>Dikarya</taxon>
        <taxon>Ascomycota</taxon>
        <taxon>Pezizomycotina</taxon>
        <taxon>Sordariomycetes</taxon>
        <taxon>Hypocreomycetidae</taxon>
        <taxon>Hypocreales</taxon>
        <taxon>Hypocreaceae</taxon>
        <taxon>Trichoderma</taxon>
    </lineage>
</organism>